<dbReference type="Pfam" id="PF07883">
    <property type="entry name" value="Cupin_2"/>
    <property type="match status" value="1"/>
</dbReference>
<accession>T0S5T4</accession>
<dbReference type="RefSeq" id="XP_008608369.1">
    <property type="nucleotide sequence ID" value="XM_008610147.1"/>
</dbReference>
<feature type="domain" description="Cupin type-2" evidence="2">
    <location>
        <begin position="56"/>
        <end position="123"/>
    </location>
</feature>
<dbReference type="OrthoDB" id="504210at2759"/>
<keyword evidence="1" id="KW-0479">Metal-binding</keyword>
<evidence type="ECO:0000256" key="1">
    <source>
        <dbReference type="ARBA" id="ARBA00022723"/>
    </source>
</evidence>
<evidence type="ECO:0000259" key="2">
    <source>
        <dbReference type="Pfam" id="PF07883"/>
    </source>
</evidence>
<dbReference type="GeneID" id="19945199"/>
<dbReference type="AlphaFoldDB" id="T0S5T4"/>
<dbReference type="InterPro" id="IPR014710">
    <property type="entry name" value="RmlC-like_jellyroll"/>
</dbReference>
<dbReference type="PANTHER" id="PTHR35848:SF6">
    <property type="entry name" value="CUPIN TYPE-2 DOMAIN-CONTAINING PROTEIN"/>
    <property type="match status" value="1"/>
</dbReference>
<dbReference type="Proteomes" id="UP000030762">
    <property type="component" value="Unassembled WGS sequence"/>
</dbReference>
<dbReference type="EMBL" id="JH767142">
    <property type="protein sequence ID" value="EQC38042.1"/>
    <property type="molecule type" value="Genomic_DNA"/>
</dbReference>
<sequence length="144" mass="15564">MWRVLRLAAATGLCASKNSMLRNTSTCSEPLALGAKRGCPRVVYPLVAEAGFDMGLETVPSRSRVPLHFHDDKDEVIIVLRGTASININGEEARAGCGDLVFIGRGQSHEIRNEGDDELLFSWSFSPSKATFAASLTAKDLDLV</sequence>
<gene>
    <name evidence="3" type="ORF">SDRG_04472</name>
</gene>
<dbReference type="GO" id="GO:0046872">
    <property type="term" value="F:metal ion binding"/>
    <property type="evidence" value="ECO:0007669"/>
    <property type="project" value="UniProtKB-KW"/>
</dbReference>
<dbReference type="OMA" id="FIRRGQS"/>
<dbReference type="InterPro" id="IPR051610">
    <property type="entry name" value="GPI/OXD"/>
</dbReference>
<dbReference type="PANTHER" id="PTHR35848">
    <property type="entry name" value="OXALATE-BINDING PROTEIN"/>
    <property type="match status" value="1"/>
</dbReference>
<dbReference type="InterPro" id="IPR011051">
    <property type="entry name" value="RmlC_Cupin_sf"/>
</dbReference>
<dbReference type="InParanoid" id="T0S5T4"/>
<organism evidence="3 4">
    <name type="scientific">Saprolegnia diclina (strain VS20)</name>
    <dbReference type="NCBI Taxonomy" id="1156394"/>
    <lineage>
        <taxon>Eukaryota</taxon>
        <taxon>Sar</taxon>
        <taxon>Stramenopiles</taxon>
        <taxon>Oomycota</taxon>
        <taxon>Saprolegniomycetes</taxon>
        <taxon>Saprolegniales</taxon>
        <taxon>Saprolegniaceae</taxon>
        <taxon>Saprolegnia</taxon>
    </lineage>
</organism>
<protein>
    <recommendedName>
        <fullName evidence="2">Cupin type-2 domain-containing protein</fullName>
    </recommendedName>
</protein>
<name>T0S5T4_SAPDV</name>
<dbReference type="Gene3D" id="2.60.120.10">
    <property type="entry name" value="Jelly Rolls"/>
    <property type="match status" value="1"/>
</dbReference>
<evidence type="ECO:0000313" key="4">
    <source>
        <dbReference type="Proteomes" id="UP000030762"/>
    </source>
</evidence>
<evidence type="ECO:0000313" key="3">
    <source>
        <dbReference type="EMBL" id="EQC38042.1"/>
    </source>
</evidence>
<proteinExistence type="predicted"/>
<keyword evidence="4" id="KW-1185">Reference proteome</keyword>
<dbReference type="InterPro" id="IPR013096">
    <property type="entry name" value="Cupin_2"/>
</dbReference>
<dbReference type="VEuPathDB" id="FungiDB:SDRG_04472"/>
<reference evidence="3 4" key="1">
    <citation type="submission" date="2012-04" db="EMBL/GenBank/DDBJ databases">
        <title>The Genome Sequence of Saprolegnia declina VS20.</title>
        <authorList>
            <consortium name="The Broad Institute Genome Sequencing Platform"/>
            <person name="Russ C."/>
            <person name="Nusbaum C."/>
            <person name="Tyler B."/>
            <person name="van West P."/>
            <person name="Dieguez-Uribeondo J."/>
            <person name="de Bruijn I."/>
            <person name="Tripathy S."/>
            <person name="Jiang R."/>
            <person name="Young S.K."/>
            <person name="Zeng Q."/>
            <person name="Gargeya S."/>
            <person name="Fitzgerald M."/>
            <person name="Haas B."/>
            <person name="Abouelleil A."/>
            <person name="Alvarado L."/>
            <person name="Arachchi H.M."/>
            <person name="Berlin A."/>
            <person name="Chapman S.B."/>
            <person name="Goldberg J."/>
            <person name="Griggs A."/>
            <person name="Gujja S."/>
            <person name="Hansen M."/>
            <person name="Howarth C."/>
            <person name="Imamovic A."/>
            <person name="Larimer J."/>
            <person name="McCowen C."/>
            <person name="Montmayeur A."/>
            <person name="Murphy C."/>
            <person name="Neiman D."/>
            <person name="Pearson M."/>
            <person name="Priest M."/>
            <person name="Roberts A."/>
            <person name="Saif S."/>
            <person name="Shea T."/>
            <person name="Sisk P."/>
            <person name="Sykes S."/>
            <person name="Wortman J."/>
            <person name="Nusbaum C."/>
            <person name="Birren B."/>
        </authorList>
    </citation>
    <scope>NUCLEOTIDE SEQUENCE [LARGE SCALE GENOMIC DNA]</scope>
    <source>
        <strain evidence="3 4">VS20</strain>
    </source>
</reference>
<dbReference type="SUPFAM" id="SSF51182">
    <property type="entry name" value="RmlC-like cupins"/>
    <property type="match status" value="1"/>
</dbReference>